<evidence type="ECO:0000313" key="3">
    <source>
        <dbReference type="Proteomes" id="UP001398420"/>
    </source>
</evidence>
<proteinExistence type="predicted"/>
<reference evidence="2 3" key="1">
    <citation type="submission" date="2024-04" db="EMBL/GenBank/DDBJ databases">
        <authorList>
            <person name="Wu Y.S."/>
            <person name="Zhang L."/>
        </authorList>
    </citation>
    <scope>NUCLEOTIDE SEQUENCE [LARGE SCALE GENOMIC DNA]</scope>
    <source>
        <strain evidence="2 3">KG-01</strain>
    </source>
</reference>
<dbReference type="Pfam" id="PF18931">
    <property type="entry name" value="DUF5680"/>
    <property type="match status" value="1"/>
</dbReference>
<organism evidence="2 3">
    <name type="scientific">Kurthia gibsonii</name>
    <dbReference type="NCBI Taxonomy" id="33946"/>
    <lineage>
        <taxon>Bacteria</taxon>
        <taxon>Bacillati</taxon>
        <taxon>Bacillota</taxon>
        <taxon>Bacilli</taxon>
        <taxon>Bacillales</taxon>
        <taxon>Caryophanaceae</taxon>
        <taxon>Kurthia</taxon>
    </lineage>
</organism>
<name>A0ABU9LKF1_9BACL</name>
<evidence type="ECO:0000259" key="1">
    <source>
        <dbReference type="Pfam" id="PF18931"/>
    </source>
</evidence>
<accession>A0ABU9LKF1</accession>
<sequence>MGDLKAFIWKVKKSIYAENADHYVQGGLRHTTFKDGFYHFENQEIGHRYYSGHEVIYKKDEPIWTMVYSGGILNDDIGEKRLLSFLRRALVEEERTNILRGPSFYQEEHLLYLNEFYGGIDRFSGREYIRFGTHIIYELHYSGGLLD</sequence>
<evidence type="ECO:0000313" key="2">
    <source>
        <dbReference type="EMBL" id="MEL5988156.1"/>
    </source>
</evidence>
<protein>
    <submittedName>
        <fullName evidence="2">DUF5680 domain-containing protein</fullName>
    </submittedName>
</protein>
<dbReference type="GeneID" id="97821066"/>
<dbReference type="EMBL" id="JBCEWA010000004">
    <property type="protein sequence ID" value="MEL5988156.1"/>
    <property type="molecule type" value="Genomic_DNA"/>
</dbReference>
<gene>
    <name evidence="2" type="ORF">AAF454_06960</name>
</gene>
<feature type="domain" description="DUF5680" evidence="1">
    <location>
        <begin position="45"/>
        <end position="146"/>
    </location>
</feature>
<dbReference type="InterPro" id="IPR043735">
    <property type="entry name" value="DUF5680"/>
</dbReference>
<comment type="caution">
    <text evidence="2">The sequence shown here is derived from an EMBL/GenBank/DDBJ whole genome shotgun (WGS) entry which is preliminary data.</text>
</comment>
<keyword evidence="3" id="KW-1185">Reference proteome</keyword>
<dbReference type="Proteomes" id="UP001398420">
    <property type="component" value="Unassembled WGS sequence"/>
</dbReference>
<dbReference type="RefSeq" id="WP_068453759.1">
    <property type="nucleotide sequence ID" value="NZ_BJOB01000012.1"/>
</dbReference>